<accession>A0ABQ4GLF5</accession>
<evidence type="ECO:0000256" key="2">
    <source>
        <dbReference type="SAM" id="SignalP"/>
    </source>
</evidence>
<keyword evidence="2" id="KW-0732">Signal</keyword>
<evidence type="ECO:0000313" key="4">
    <source>
        <dbReference type="Proteomes" id="UP000660454"/>
    </source>
</evidence>
<organism evidence="3 4">
    <name type="scientific">Microbispora siamensis</name>
    <dbReference type="NCBI Taxonomy" id="564413"/>
    <lineage>
        <taxon>Bacteria</taxon>
        <taxon>Bacillati</taxon>
        <taxon>Actinomycetota</taxon>
        <taxon>Actinomycetes</taxon>
        <taxon>Streptosporangiales</taxon>
        <taxon>Streptosporangiaceae</taxon>
        <taxon>Microbispora</taxon>
    </lineage>
</organism>
<name>A0ABQ4GLF5_9ACTN</name>
<dbReference type="Proteomes" id="UP000660454">
    <property type="component" value="Unassembled WGS sequence"/>
</dbReference>
<evidence type="ECO:0000313" key="3">
    <source>
        <dbReference type="EMBL" id="GIH62263.1"/>
    </source>
</evidence>
<keyword evidence="4" id="KW-1185">Reference proteome</keyword>
<gene>
    <name evidence="3" type="ORF">Msi02_30800</name>
</gene>
<proteinExistence type="predicted"/>
<comment type="caution">
    <text evidence="3">The sequence shown here is derived from an EMBL/GenBank/DDBJ whole genome shotgun (WGS) entry which is preliminary data.</text>
</comment>
<protein>
    <submittedName>
        <fullName evidence="3">Uncharacterized protein</fullName>
    </submittedName>
</protein>
<sequence>MTAAVAAAVTAAAVAAVTAAAVAAAATAAAVAAGETTDTTTATTMAASECLTDGRSKTTGTECRGRLAEHSQQTLQGAPPPAPPALLGMSREGAGSEGHLLAGPRGMLARTKAATSQEDTKGDEFTYEVNSRLIVVTLSLHSYRFRQGDDPDRLLDDMRELGLFDASGGRPRSGFASHRS</sequence>
<reference evidence="3 4" key="1">
    <citation type="submission" date="2021-01" db="EMBL/GenBank/DDBJ databases">
        <title>Whole genome shotgun sequence of Microbispora siamensis NBRC 104113.</title>
        <authorList>
            <person name="Komaki H."/>
            <person name="Tamura T."/>
        </authorList>
    </citation>
    <scope>NUCLEOTIDE SEQUENCE [LARGE SCALE GENOMIC DNA]</scope>
    <source>
        <strain evidence="3 4">NBRC 104113</strain>
    </source>
</reference>
<dbReference type="EMBL" id="BOOF01000015">
    <property type="protein sequence ID" value="GIH62263.1"/>
    <property type="molecule type" value="Genomic_DNA"/>
</dbReference>
<feature type="signal peptide" evidence="2">
    <location>
        <begin position="1"/>
        <end position="28"/>
    </location>
</feature>
<feature type="region of interest" description="Disordered" evidence="1">
    <location>
        <begin position="53"/>
        <end position="80"/>
    </location>
</feature>
<feature type="chain" id="PRO_5047282350" evidence="2">
    <location>
        <begin position="29"/>
        <end position="180"/>
    </location>
</feature>
<evidence type="ECO:0000256" key="1">
    <source>
        <dbReference type="SAM" id="MobiDB-lite"/>
    </source>
</evidence>